<reference evidence="3" key="1">
    <citation type="journal article" date="2019" name="Int. J. Syst. Evol. Microbiol.">
        <title>The Global Catalogue of Microorganisms (GCM) 10K type strain sequencing project: providing services to taxonomists for standard genome sequencing and annotation.</title>
        <authorList>
            <consortium name="The Broad Institute Genomics Platform"/>
            <consortium name="The Broad Institute Genome Sequencing Center for Infectious Disease"/>
            <person name="Wu L."/>
            <person name="Ma J."/>
        </authorList>
    </citation>
    <scope>NUCLEOTIDE SEQUENCE [LARGE SCALE GENOMIC DNA]</scope>
    <source>
        <strain evidence="3">NBRC 106396</strain>
    </source>
</reference>
<keyword evidence="1" id="KW-0472">Membrane</keyword>
<organism evidence="2 3">
    <name type="scientific">Fictibacillus iocasae</name>
    <dbReference type="NCBI Taxonomy" id="2715437"/>
    <lineage>
        <taxon>Bacteria</taxon>
        <taxon>Bacillati</taxon>
        <taxon>Bacillota</taxon>
        <taxon>Bacilli</taxon>
        <taxon>Bacillales</taxon>
        <taxon>Fictibacillaceae</taxon>
        <taxon>Fictibacillus</taxon>
    </lineage>
</organism>
<keyword evidence="1" id="KW-0812">Transmembrane</keyword>
<feature type="transmembrane region" description="Helical" evidence="1">
    <location>
        <begin position="41"/>
        <end position="64"/>
    </location>
</feature>
<keyword evidence="3" id="KW-1185">Reference proteome</keyword>
<comment type="caution">
    <text evidence="2">The sequence shown here is derived from an EMBL/GenBank/DDBJ whole genome shotgun (WGS) entry which is preliminary data.</text>
</comment>
<evidence type="ECO:0000313" key="3">
    <source>
        <dbReference type="Proteomes" id="UP001596549"/>
    </source>
</evidence>
<keyword evidence="1" id="KW-1133">Transmembrane helix</keyword>
<dbReference type="EMBL" id="JBHTCP010000050">
    <property type="protein sequence ID" value="MFC7373225.1"/>
    <property type="molecule type" value="Genomic_DNA"/>
</dbReference>
<proteinExistence type="predicted"/>
<evidence type="ECO:0000256" key="1">
    <source>
        <dbReference type="SAM" id="Phobius"/>
    </source>
</evidence>
<name>A0ABW2NRX6_9BACL</name>
<accession>A0ABW2NRX6</accession>
<protein>
    <recommendedName>
        <fullName evidence="4">DUF4871 domain-containing protein</fullName>
    </recommendedName>
</protein>
<gene>
    <name evidence="2" type="ORF">ACFQPF_16410</name>
</gene>
<evidence type="ECO:0008006" key="4">
    <source>
        <dbReference type="Google" id="ProtNLM"/>
    </source>
</evidence>
<dbReference type="Gene3D" id="2.60.40.3830">
    <property type="match status" value="1"/>
</dbReference>
<dbReference type="Proteomes" id="UP001596549">
    <property type="component" value="Unassembled WGS sequence"/>
</dbReference>
<evidence type="ECO:0000313" key="2">
    <source>
        <dbReference type="EMBL" id="MFC7373225.1"/>
    </source>
</evidence>
<sequence>MKNLPTIQDELKQLPKYSLTHAQKQRIRIELRQKRKPSITIFKPFVTGSAILLALFLIVTSGAFQESESSVMKKQVALQAVKGERFALEKRDGYAIGTQNKAALLDTFGHFVAKDKSRVAKVMIYLWGDSKELAGKSYKVEAMNQYGEKLQLAEGELAGGLYGEDAQIITSFTPIPSAGVWQLSFYVDGNYHSAFTLNVLPPFPKTKHYVLTSSPKELKIGKNVELYMEGTKNKKEIKVQLLNEKGKVVDSEVFKGKGLSGIDAETSQKEYGYSGGLIIPDKGTWSLVIDGEKTLPFNN</sequence>
<dbReference type="RefSeq" id="WP_379750921.1">
    <property type="nucleotide sequence ID" value="NZ_JBHTCP010000050.1"/>
</dbReference>